<dbReference type="SUPFAM" id="SSF55821">
    <property type="entry name" value="YrdC/RibB"/>
    <property type="match status" value="1"/>
</dbReference>
<dbReference type="AlphaFoldDB" id="A0A5J9T2R3"/>
<evidence type="ECO:0000313" key="6">
    <source>
        <dbReference type="Proteomes" id="UP000324897"/>
    </source>
</evidence>
<proteinExistence type="inferred from homology"/>
<dbReference type="OrthoDB" id="1741382at2759"/>
<dbReference type="InterPro" id="IPR017945">
    <property type="entry name" value="DHBP_synth_RibB-like_a/b_dom"/>
</dbReference>
<comment type="similarity">
    <text evidence="2">In the C-terminal section; belongs to the GTP cyclohydrolase II family.</text>
</comment>
<dbReference type="EMBL" id="RWGY01000051">
    <property type="protein sequence ID" value="TVU05487.1"/>
    <property type="molecule type" value="Genomic_DNA"/>
</dbReference>
<dbReference type="GO" id="GO:0009507">
    <property type="term" value="C:chloroplast"/>
    <property type="evidence" value="ECO:0007669"/>
    <property type="project" value="TreeGrafter"/>
</dbReference>
<comment type="pathway">
    <text evidence="1">Cofactor biosynthesis; riboflavin biosynthesis.</text>
</comment>
<feature type="non-terminal residue" evidence="5">
    <location>
        <position position="1"/>
    </location>
</feature>
<organism evidence="5 6">
    <name type="scientific">Eragrostis curvula</name>
    <name type="common">weeping love grass</name>
    <dbReference type="NCBI Taxonomy" id="38414"/>
    <lineage>
        <taxon>Eukaryota</taxon>
        <taxon>Viridiplantae</taxon>
        <taxon>Streptophyta</taxon>
        <taxon>Embryophyta</taxon>
        <taxon>Tracheophyta</taxon>
        <taxon>Spermatophyta</taxon>
        <taxon>Magnoliopsida</taxon>
        <taxon>Liliopsida</taxon>
        <taxon>Poales</taxon>
        <taxon>Poaceae</taxon>
        <taxon>PACMAD clade</taxon>
        <taxon>Chloridoideae</taxon>
        <taxon>Eragrostideae</taxon>
        <taxon>Eragrostidinae</taxon>
        <taxon>Eragrostis</taxon>
    </lineage>
</organism>
<reference evidence="5 6" key="1">
    <citation type="journal article" date="2019" name="Sci. Rep.">
        <title>A high-quality genome of Eragrostis curvula grass provides insights into Poaceae evolution and supports new strategies to enhance forage quality.</title>
        <authorList>
            <person name="Carballo J."/>
            <person name="Santos B.A.C.M."/>
            <person name="Zappacosta D."/>
            <person name="Garbus I."/>
            <person name="Selva J.P."/>
            <person name="Gallo C.A."/>
            <person name="Diaz A."/>
            <person name="Albertini E."/>
            <person name="Caccamo M."/>
            <person name="Echenique V."/>
        </authorList>
    </citation>
    <scope>NUCLEOTIDE SEQUENCE [LARGE SCALE GENOMIC DNA]</scope>
    <source>
        <strain evidence="6">cv. Victoria</strain>
        <tissue evidence="5">Leaf</tissue>
    </source>
</reference>
<evidence type="ECO:0000313" key="5">
    <source>
        <dbReference type="EMBL" id="TVU05487.1"/>
    </source>
</evidence>
<evidence type="ECO:0000256" key="4">
    <source>
        <dbReference type="ARBA" id="ARBA00022723"/>
    </source>
</evidence>
<dbReference type="InterPro" id="IPR000422">
    <property type="entry name" value="DHBP_synthase_RibB"/>
</dbReference>
<dbReference type="GO" id="GO:0046872">
    <property type="term" value="F:metal ion binding"/>
    <property type="evidence" value="ECO:0007669"/>
    <property type="project" value="UniProtKB-KW"/>
</dbReference>
<evidence type="ECO:0000256" key="2">
    <source>
        <dbReference type="ARBA" id="ARBA00008976"/>
    </source>
</evidence>
<gene>
    <name evidence="5" type="ORF">EJB05_48653</name>
</gene>
<dbReference type="GO" id="GO:0009231">
    <property type="term" value="P:riboflavin biosynthetic process"/>
    <property type="evidence" value="ECO:0007669"/>
    <property type="project" value="UniProtKB-UniPathway"/>
</dbReference>
<dbReference type="PANTHER" id="PTHR21327">
    <property type="entry name" value="GTP CYCLOHYDROLASE II-RELATED"/>
    <property type="match status" value="1"/>
</dbReference>
<dbReference type="Gramene" id="TVU05487">
    <property type="protein sequence ID" value="TVU05487"/>
    <property type="gene ID" value="EJB05_48653"/>
</dbReference>
<dbReference type="Pfam" id="PF00926">
    <property type="entry name" value="DHBP_synthase"/>
    <property type="match status" value="1"/>
</dbReference>
<dbReference type="PANTHER" id="PTHR21327:SF39">
    <property type="entry name" value="BIFUNCTIONAL RIBOFLAVIN BIOSYNTHESIS PROTEIN RIBA 1, CHLOROPLASTIC-RELATED"/>
    <property type="match status" value="1"/>
</dbReference>
<keyword evidence="3" id="KW-0686">Riboflavin biosynthesis</keyword>
<dbReference type="GO" id="GO:0008686">
    <property type="term" value="F:3,4-dihydroxy-2-butanone-4-phosphate synthase activity"/>
    <property type="evidence" value="ECO:0007669"/>
    <property type="project" value="InterPro"/>
</dbReference>
<dbReference type="UniPathway" id="UPA00275"/>
<protein>
    <recommendedName>
        <fullName evidence="7">3,4-dihydroxy-2-butanone-4-phosphate synthase</fullName>
    </recommendedName>
</protein>
<keyword evidence="4" id="KW-0479">Metal-binding</keyword>
<dbReference type="Proteomes" id="UP000324897">
    <property type="component" value="Unassembled WGS sequence"/>
</dbReference>
<comment type="caution">
    <text evidence="5">The sequence shown here is derived from an EMBL/GenBank/DDBJ whole genome shotgun (WGS) entry which is preliminary data.</text>
</comment>
<accession>A0A5J9T2R3</accession>
<name>A0A5J9T2R3_9POAL</name>
<dbReference type="Gene3D" id="3.90.870.10">
    <property type="entry name" value="DHBP synthase"/>
    <property type="match status" value="1"/>
</dbReference>
<keyword evidence="6" id="KW-1185">Reference proteome</keyword>
<sequence>MQKARESKKVFSRLSSVYGQSRTTTLLRHGASNIFKTSSSICLVNPCNTFQSDVVAFGETTTDMALDEFHTDVDTDRPTTGFSSIPEAIEDIRQGKYIIVVDDEDRENEGDLIMATSKVTPEATSVIRRASRAACLIFYSMVSLRELFRLGTKDVRAFVKFIHGIS</sequence>
<evidence type="ECO:0000256" key="3">
    <source>
        <dbReference type="ARBA" id="ARBA00022619"/>
    </source>
</evidence>
<evidence type="ECO:0000256" key="1">
    <source>
        <dbReference type="ARBA" id="ARBA00005104"/>
    </source>
</evidence>
<evidence type="ECO:0008006" key="7">
    <source>
        <dbReference type="Google" id="ProtNLM"/>
    </source>
</evidence>